<dbReference type="AlphaFoldDB" id="A0AAJ1PT23"/>
<protein>
    <submittedName>
        <fullName evidence="1">Uncharacterized protein</fullName>
    </submittedName>
</protein>
<proteinExistence type="predicted"/>
<dbReference type="RefSeq" id="WP_283823625.1">
    <property type="nucleotide sequence ID" value="NZ_JASDAY010000022.1"/>
</dbReference>
<accession>A0AAJ1PT23</accession>
<dbReference type="EMBL" id="JASDDP010000011">
    <property type="protein sequence ID" value="MDJ1645682.1"/>
    <property type="molecule type" value="Genomic_DNA"/>
</dbReference>
<sequence>MSKKINKYSYKKLEENFKKIQLDNLKIDIDEIKLPMFKNEIYHFLFKNMMDICPLEEFKDNIKVESRKNYEKN</sequence>
<comment type="caution">
    <text evidence="1">The sequence shown here is derived from an EMBL/GenBank/DDBJ whole genome shotgun (WGS) entry which is preliminary data.</text>
</comment>
<name>A0AAJ1PT23_9MOLU</name>
<evidence type="ECO:0000313" key="1">
    <source>
        <dbReference type="EMBL" id="MDJ1645682.1"/>
    </source>
</evidence>
<keyword evidence="2" id="KW-1185">Reference proteome</keyword>
<gene>
    <name evidence="1" type="ORF">QLQ80_01065</name>
</gene>
<organism evidence="1 2">
    <name type="scientific">Mycoplasma phocimorsus</name>
    <dbReference type="NCBI Taxonomy" id="3045839"/>
    <lineage>
        <taxon>Bacteria</taxon>
        <taxon>Bacillati</taxon>
        <taxon>Mycoplasmatota</taxon>
        <taxon>Mollicutes</taxon>
        <taxon>Mycoplasmataceae</taxon>
        <taxon>Mycoplasma</taxon>
    </lineage>
</organism>
<evidence type="ECO:0000313" key="2">
    <source>
        <dbReference type="Proteomes" id="UP001224428"/>
    </source>
</evidence>
<dbReference type="Proteomes" id="UP001224428">
    <property type="component" value="Unassembled WGS sequence"/>
</dbReference>
<reference evidence="1" key="1">
    <citation type="submission" date="2023-05" db="EMBL/GenBank/DDBJ databases">
        <title>Mycoplasma phocimorsus sp. nov., isolated from Scandinavian patients with seal finger or septic arthritis after contact with seals.</title>
        <authorList>
            <person name="Skafte-Holm A."/>
            <person name="Pedersen T.R."/>
            <person name="Froelund M."/>
            <person name="Stegger M."/>
            <person name="Qvortrup K."/>
            <person name="Michaels D.L."/>
            <person name="Brown D.R."/>
            <person name="Jensen J.S."/>
        </authorList>
    </citation>
    <scope>NUCLEOTIDE SEQUENCE</scope>
    <source>
        <strain evidence="1">M5725</strain>
    </source>
</reference>